<reference evidence="3 4" key="1">
    <citation type="journal article" date="2020" name="Nature">
        <title>Isolation of an archaeon at the prokaryote-eukaryote interface.</title>
        <authorList>
            <person name="Imachi H."/>
            <person name="Nobu M.K."/>
            <person name="Nakahara N."/>
            <person name="Morono Y."/>
            <person name="Ogawara M."/>
            <person name="Takaki Y."/>
            <person name="Takano Y."/>
            <person name="Uematsu K."/>
            <person name="Ikuta T."/>
            <person name="Ito M."/>
            <person name="Matsui Y."/>
            <person name="Miyazaki M."/>
            <person name="Murata K."/>
            <person name="Saito Y."/>
            <person name="Sakai S."/>
            <person name="Song C."/>
            <person name="Tasumi E."/>
            <person name="Yamanaka Y."/>
            <person name="Yamaguchi T."/>
            <person name="Kamagata Y."/>
            <person name="Tamaki H."/>
            <person name="Takai K."/>
        </authorList>
    </citation>
    <scope>NUCLEOTIDE SEQUENCE [LARGE SCALE GENOMIC DNA]</scope>
    <source>
        <strain evidence="3 4">MK-D1</strain>
    </source>
</reference>
<dbReference type="SUPFAM" id="SSF52172">
    <property type="entry name" value="CheY-like"/>
    <property type="match status" value="1"/>
</dbReference>
<evidence type="ECO:0000259" key="2">
    <source>
        <dbReference type="PROSITE" id="PS50110"/>
    </source>
</evidence>
<dbReference type="RefSeq" id="WP_147662414.1">
    <property type="nucleotide sequence ID" value="NZ_CP042905.2"/>
</dbReference>
<gene>
    <name evidence="3" type="ORF">DSAG12_01334</name>
</gene>
<sequence length="209" mass="23889">MAKAKILVIDDEKVLRESVKKIVEKIGFIAETAMDFPSAKKLVSQFTFDLFLVDIILPKMNGIQLMTKLKEEYGLNGGIIFFTGEPNLDTCIGAIKLGAYDYLEKPVDPSELIEAIKQVLLRRKHDIKILETAPKKEFIIDDSAFLENKKIDDKTLKTLKKVKNSTHKILLDLKKKYGNEFNDEQRDLLNKIVKNNGELKKIIEKLNPK</sequence>
<dbReference type="AlphaFoldDB" id="A0A5B9D8D4"/>
<evidence type="ECO:0000256" key="1">
    <source>
        <dbReference type="ARBA" id="ARBA00022553"/>
    </source>
</evidence>
<feature type="domain" description="Response regulatory" evidence="2">
    <location>
        <begin position="5"/>
        <end position="120"/>
    </location>
</feature>
<organism evidence="3 4">
    <name type="scientific">Promethearchaeum syntrophicum</name>
    <dbReference type="NCBI Taxonomy" id="2594042"/>
    <lineage>
        <taxon>Archaea</taxon>
        <taxon>Promethearchaeati</taxon>
        <taxon>Promethearchaeota</taxon>
        <taxon>Promethearchaeia</taxon>
        <taxon>Promethearchaeales</taxon>
        <taxon>Promethearchaeaceae</taxon>
        <taxon>Promethearchaeum</taxon>
    </lineage>
</organism>
<name>A0A5B9D8D4_9ARCH</name>
<keyword evidence="4" id="KW-1185">Reference proteome</keyword>
<dbReference type="KEGG" id="psyt:DSAG12_01334"/>
<dbReference type="GeneID" id="41329326"/>
<keyword evidence="1" id="KW-0597">Phosphoprotein</keyword>
<reference evidence="3 4" key="2">
    <citation type="journal article" date="2024" name="Int. J. Syst. Evol. Microbiol.">
        <title>Promethearchaeum syntrophicum gen. nov., sp. nov., an anaerobic, obligately syntrophic archaeon, the first isolate of the lineage 'Asgard' archaea, and proposal of the new archaeal phylum Promethearchaeota phyl. nov. and kingdom Promethearchaeati regn. nov.</title>
        <authorList>
            <person name="Imachi H."/>
            <person name="Nobu M.K."/>
            <person name="Kato S."/>
            <person name="Takaki Y."/>
            <person name="Miyazaki M."/>
            <person name="Miyata M."/>
            <person name="Ogawara M."/>
            <person name="Saito Y."/>
            <person name="Sakai S."/>
            <person name="Tahara Y.O."/>
            <person name="Takano Y."/>
            <person name="Tasumi E."/>
            <person name="Uematsu K."/>
            <person name="Yoshimura T."/>
            <person name="Itoh T."/>
            <person name="Ohkuma M."/>
            <person name="Takai K."/>
        </authorList>
    </citation>
    <scope>NUCLEOTIDE SEQUENCE [LARGE SCALE GENOMIC DNA]</scope>
    <source>
        <strain evidence="3 4">MK-D1</strain>
    </source>
</reference>
<dbReference type="InterPro" id="IPR011006">
    <property type="entry name" value="CheY-like_superfamily"/>
</dbReference>
<dbReference type="InterPro" id="IPR001789">
    <property type="entry name" value="Sig_transdc_resp-reg_receiver"/>
</dbReference>
<dbReference type="PROSITE" id="PS50110">
    <property type="entry name" value="RESPONSE_REGULATORY"/>
    <property type="match status" value="1"/>
</dbReference>
<dbReference type="PANTHER" id="PTHR44591">
    <property type="entry name" value="STRESS RESPONSE REGULATOR PROTEIN 1"/>
    <property type="match status" value="1"/>
</dbReference>
<dbReference type="GO" id="GO:0000160">
    <property type="term" value="P:phosphorelay signal transduction system"/>
    <property type="evidence" value="ECO:0007669"/>
    <property type="project" value="InterPro"/>
</dbReference>
<accession>A0A5B9D8D4</accession>
<dbReference type="InterPro" id="IPR050595">
    <property type="entry name" value="Bact_response_regulator"/>
</dbReference>
<protein>
    <submittedName>
        <fullName evidence="3">Response regulator</fullName>
    </submittedName>
</protein>
<dbReference type="PANTHER" id="PTHR44591:SF3">
    <property type="entry name" value="RESPONSE REGULATORY DOMAIN-CONTAINING PROTEIN"/>
    <property type="match status" value="1"/>
</dbReference>
<dbReference type="Pfam" id="PF00072">
    <property type="entry name" value="Response_reg"/>
    <property type="match status" value="1"/>
</dbReference>
<dbReference type="OrthoDB" id="2830at2157"/>
<dbReference type="Proteomes" id="UP000321408">
    <property type="component" value="Chromosome"/>
</dbReference>
<proteinExistence type="predicted"/>
<dbReference type="Gene3D" id="3.40.50.2300">
    <property type="match status" value="1"/>
</dbReference>
<evidence type="ECO:0000313" key="3">
    <source>
        <dbReference type="EMBL" id="QEE15508.1"/>
    </source>
</evidence>
<evidence type="ECO:0000313" key="4">
    <source>
        <dbReference type="Proteomes" id="UP000321408"/>
    </source>
</evidence>
<dbReference type="SMART" id="SM00448">
    <property type="entry name" value="REC"/>
    <property type="match status" value="1"/>
</dbReference>
<dbReference type="EMBL" id="CP042905">
    <property type="protein sequence ID" value="QEE15508.1"/>
    <property type="molecule type" value="Genomic_DNA"/>
</dbReference>